<protein>
    <recommendedName>
        <fullName evidence="2">Solute-binding protein family 5 domain-containing protein</fullName>
    </recommendedName>
</protein>
<evidence type="ECO:0000313" key="3">
    <source>
        <dbReference type="EMBL" id="SVA95679.1"/>
    </source>
</evidence>
<dbReference type="InterPro" id="IPR039424">
    <property type="entry name" value="SBP_5"/>
</dbReference>
<dbReference type="GO" id="GO:0015833">
    <property type="term" value="P:peptide transport"/>
    <property type="evidence" value="ECO:0007669"/>
    <property type="project" value="TreeGrafter"/>
</dbReference>
<dbReference type="SUPFAM" id="SSF53850">
    <property type="entry name" value="Periplasmic binding protein-like II"/>
    <property type="match status" value="1"/>
</dbReference>
<dbReference type="AlphaFoldDB" id="A0A382A2R0"/>
<dbReference type="EMBL" id="UINC01023632">
    <property type="protein sequence ID" value="SVA95679.1"/>
    <property type="molecule type" value="Genomic_DNA"/>
</dbReference>
<dbReference type="Gene3D" id="3.40.190.10">
    <property type="entry name" value="Periplasmic binding protein-like II"/>
    <property type="match status" value="1"/>
</dbReference>
<name>A0A382A2R0_9ZZZZ</name>
<accession>A0A382A2R0</accession>
<keyword evidence="1" id="KW-0732">Signal</keyword>
<organism evidence="3">
    <name type="scientific">marine metagenome</name>
    <dbReference type="NCBI Taxonomy" id="408172"/>
    <lineage>
        <taxon>unclassified sequences</taxon>
        <taxon>metagenomes</taxon>
        <taxon>ecological metagenomes</taxon>
    </lineage>
</organism>
<dbReference type="PANTHER" id="PTHR30290">
    <property type="entry name" value="PERIPLASMIC BINDING COMPONENT OF ABC TRANSPORTER"/>
    <property type="match status" value="1"/>
</dbReference>
<dbReference type="GO" id="GO:1904680">
    <property type="term" value="F:peptide transmembrane transporter activity"/>
    <property type="evidence" value="ECO:0007669"/>
    <property type="project" value="TreeGrafter"/>
</dbReference>
<dbReference type="PANTHER" id="PTHR30290:SF64">
    <property type="entry name" value="ABC TRANSPORTER PERIPLASMIC BINDING PROTEIN"/>
    <property type="match status" value="1"/>
</dbReference>
<dbReference type="Pfam" id="PF00496">
    <property type="entry name" value="SBP_bac_5"/>
    <property type="match status" value="1"/>
</dbReference>
<dbReference type="InterPro" id="IPR000914">
    <property type="entry name" value="SBP_5_dom"/>
</dbReference>
<gene>
    <name evidence="3" type="ORF">METZ01_LOCUS148533</name>
</gene>
<dbReference type="GO" id="GO:0042884">
    <property type="term" value="P:microcin transport"/>
    <property type="evidence" value="ECO:0007669"/>
    <property type="project" value="TreeGrafter"/>
</dbReference>
<feature type="non-terminal residue" evidence="3">
    <location>
        <position position="306"/>
    </location>
</feature>
<dbReference type="GO" id="GO:0030288">
    <property type="term" value="C:outer membrane-bounded periplasmic space"/>
    <property type="evidence" value="ECO:0007669"/>
    <property type="project" value="TreeGrafter"/>
</dbReference>
<reference evidence="3" key="1">
    <citation type="submission" date="2018-05" db="EMBL/GenBank/DDBJ databases">
        <authorList>
            <person name="Lanie J.A."/>
            <person name="Ng W.-L."/>
            <person name="Kazmierczak K.M."/>
            <person name="Andrzejewski T.M."/>
            <person name="Davidsen T.M."/>
            <person name="Wayne K.J."/>
            <person name="Tettelin H."/>
            <person name="Glass J.I."/>
            <person name="Rusch D."/>
            <person name="Podicherti R."/>
            <person name="Tsui H.-C.T."/>
            <person name="Winkler M.E."/>
        </authorList>
    </citation>
    <scope>NUCLEOTIDE SEQUENCE</scope>
</reference>
<feature type="domain" description="Solute-binding protein family 5" evidence="2">
    <location>
        <begin position="141"/>
        <end position="304"/>
    </location>
</feature>
<evidence type="ECO:0000259" key="2">
    <source>
        <dbReference type="Pfam" id="PF00496"/>
    </source>
</evidence>
<proteinExistence type="predicted"/>
<sequence length="306" mass="34017">MTRQLQVVLLVTVAIGATEVTAQSAPGSTASSATDSAIPDTAIPDTVDGVAVHRSHALGIHGEVKYPADFAGFDYTSPDAIKGGHVRLPSLGTFDSLNPFILKGVAAAGSGSFIHARLCTKAQDEPLSEYALVAETILFPEDRSWVAFELRPEARFSDGEPIRADDVVYSFDVFTKKGAPFYRSFYTDVDTVYTVDSLTVRFDFTGTTNRELPLIIGQLRVLPRHYWEQHDFTKTSLQAPVGSGPYRMTNIDPGRSITYERIHNHWSDTLAVMRGRYNFDRITYDYYRDNTVSLEAFKAGEYDYRS</sequence>
<evidence type="ECO:0000256" key="1">
    <source>
        <dbReference type="ARBA" id="ARBA00022729"/>
    </source>
</evidence>